<feature type="coiled-coil region" evidence="1">
    <location>
        <begin position="326"/>
        <end position="360"/>
    </location>
</feature>
<feature type="region of interest" description="Disordered" evidence="2">
    <location>
        <begin position="640"/>
        <end position="699"/>
    </location>
</feature>
<proteinExistence type="predicted"/>
<feature type="compositionally biased region" description="Basic and acidic residues" evidence="2">
    <location>
        <begin position="105"/>
        <end position="116"/>
    </location>
</feature>
<feature type="region of interest" description="Disordered" evidence="2">
    <location>
        <begin position="97"/>
        <end position="116"/>
    </location>
</feature>
<feature type="region of interest" description="Disordered" evidence="2">
    <location>
        <begin position="20"/>
        <end position="56"/>
    </location>
</feature>
<evidence type="ECO:0000256" key="1">
    <source>
        <dbReference type="SAM" id="Coils"/>
    </source>
</evidence>
<evidence type="ECO:0000313" key="3">
    <source>
        <dbReference type="EMBL" id="PCH36181.1"/>
    </source>
</evidence>
<dbReference type="OMA" id="NEAPTCA"/>
<feature type="compositionally biased region" description="Polar residues" evidence="2">
    <location>
        <begin position="654"/>
        <end position="666"/>
    </location>
</feature>
<dbReference type="STRING" id="742152.A0A2H3J2H5"/>
<keyword evidence="1" id="KW-0175">Coiled coil</keyword>
<organism evidence="3 4">
    <name type="scientific">Wolfiporia cocos (strain MD-104)</name>
    <name type="common">Brown rot fungus</name>
    <dbReference type="NCBI Taxonomy" id="742152"/>
    <lineage>
        <taxon>Eukaryota</taxon>
        <taxon>Fungi</taxon>
        <taxon>Dikarya</taxon>
        <taxon>Basidiomycota</taxon>
        <taxon>Agaricomycotina</taxon>
        <taxon>Agaricomycetes</taxon>
        <taxon>Polyporales</taxon>
        <taxon>Phaeolaceae</taxon>
        <taxon>Wolfiporia</taxon>
    </lineage>
</organism>
<feature type="compositionally biased region" description="Basic and acidic residues" evidence="2">
    <location>
        <begin position="678"/>
        <end position="690"/>
    </location>
</feature>
<feature type="compositionally biased region" description="Low complexity" evidence="2">
    <location>
        <begin position="667"/>
        <end position="677"/>
    </location>
</feature>
<keyword evidence="4" id="KW-1185">Reference proteome</keyword>
<accession>A0A2H3J2H5</accession>
<reference evidence="3 4" key="1">
    <citation type="journal article" date="2012" name="Science">
        <title>The Paleozoic origin of enzymatic lignin decomposition reconstructed from 31 fungal genomes.</title>
        <authorList>
            <person name="Floudas D."/>
            <person name="Binder M."/>
            <person name="Riley R."/>
            <person name="Barry K."/>
            <person name="Blanchette R.A."/>
            <person name="Henrissat B."/>
            <person name="Martinez A.T."/>
            <person name="Otillar R."/>
            <person name="Spatafora J.W."/>
            <person name="Yadav J.S."/>
            <person name="Aerts A."/>
            <person name="Benoit I."/>
            <person name="Boyd A."/>
            <person name="Carlson A."/>
            <person name="Copeland A."/>
            <person name="Coutinho P.M."/>
            <person name="de Vries R.P."/>
            <person name="Ferreira P."/>
            <person name="Findley K."/>
            <person name="Foster B."/>
            <person name="Gaskell J."/>
            <person name="Glotzer D."/>
            <person name="Gorecki P."/>
            <person name="Heitman J."/>
            <person name="Hesse C."/>
            <person name="Hori C."/>
            <person name="Igarashi K."/>
            <person name="Jurgens J.A."/>
            <person name="Kallen N."/>
            <person name="Kersten P."/>
            <person name="Kohler A."/>
            <person name="Kuees U."/>
            <person name="Kumar T.K.A."/>
            <person name="Kuo A."/>
            <person name="LaButti K."/>
            <person name="Larrondo L.F."/>
            <person name="Lindquist E."/>
            <person name="Ling A."/>
            <person name="Lombard V."/>
            <person name="Lucas S."/>
            <person name="Lundell T."/>
            <person name="Martin R."/>
            <person name="McLaughlin D.J."/>
            <person name="Morgenstern I."/>
            <person name="Morin E."/>
            <person name="Murat C."/>
            <person name="Nagy L.G."/>
            <person name="Nolan M."/>
            <person name="Ohm R.A."/>
            <person name="Patyshakuliyeva A."/>
            <person name="Rokas A."/>
            <person name="Ruiz-Duenas F.J."/>
            <person name="Sabat G."/>
            <person name="Salamov A."/>
            <person name="Samejima M."/>
            <person name="Schmutz J."/>
            <person name="Slot J.C."/>
            <person name="St John F."/>
            <person name="Stenlid J."/>
            <person name="Sun H."/>
            <person name="Sun S."/>
            <person name="Syed K."/>
            <person name="Tsang A."/>
            <person name="Wiebenga A."/>
            <person name="Young D."/>
            <person name="Pisabarro A."/>
            <person name="Eastwood D.C."/>
            <person name="Martin F."/>
            <person name="Cullen D."/>
            <person name="Grigoriev I.V."/>
            <person name="Hibbett D.S."/>
        </authorList>
    </citation>
    <scope>NUCLEOTIDE SEQUENCE [LARGE SCALE GENOMIC DNA]</scope>
    <source>
        <strain evidence="3 4">MD-104</strain>
    </source>
</reference>
<dbReference type="Proteomes" id="UP000218811">
    <property type="component" value="Unassembled WGS sequence"/>
</dbReference>
<dbReference type="OrthoDB" id="419631at2759"/>
<gene>
    <name evidence="3" type="ORF">WOLCODRAFT_156905</name>
</gene>
<feature type="compositionally biased region" description="Basic and acidic residues" evidence="2">
    <location>
        <begin position="160"/>
        <end position="181"/>
    </location>
</feature>
<name>A0A2H3J2H5_WOLCO</name>
<feature type="region of interest" description="Disordered" evidence="2">
    <location>
        <begin position="153"/>
        <end position="181"/>
    </location>
</feature>
<dbReference type="AlphaFoldDB" id="A0A2H3J2H5"/>
<dbReference type="EMBL" id="KB467865">
    <property type="protein sequence ID" value="PCH36181.1"/>
    <property type="molecule type" value="Genomic_DNA"/>
</dbReference>
<sequence length="699" mass="78211">MKDPEYDAYKRGAFLEKTNRFAKDKASDVPGPGTYDPDGATSQSKAPTMNSTGMGAKSFNDRYAVLQRKLEDLERVHTEGKKTHHLELERVKLELARAQRSAAESAERADKLKKAHDALDGRVQELKRAGASDQSELRELRVKLRTAEAERAQLASKQSDAGEARKALAAAESRRKDELRERDRKIAELERALAAEKKKREGAEARVAEVRGKIDGEKQEARATVSGIQAQLQGALADAQEARTALEGLQTQAVDREEELLEKLEQHRVALSRVAEEYARLASTTVSKSAHVRVQDEAVALRLRIFRLERKLANSDGQVTELVNLVRHTMEENAFLKGRLREAESDVAQYAQLLKDTRQEQVLRSDLKIEKELERYMLEVDKEFAASRKEKVQAILTDIQMWATLHRLRGDAMVLHSSVLLKGLDDADAQSQRYSSLLSDAQTKHAACTKHLEETKQAQADALTRLAETDAALQTARAAEAAVKAQLEANRVHSLEVVAKSQQQVQQEREANRRLANTLQQSRVAQQALQSDIDQLSEELLEAQQYQDAYNNLVEEVDALVARNALAEEEAARLSKFNAEIVGHNNPAQRIVYVDKIRRELHETKQKLLTMTRDRDAVLADNGDLQHELQLYKSVAVPPDLKPRTNVTRVGRAPSQTHSASVNGHQTASTARSAASARRLEPLPETHFRNGDMTLDEII</sequence>
<feature type="coiled-coil region" evidence="1">
    <location>
        <begin position="498"/>
        <end position="570"/>
    </location>
</feature>
<evidence type="ECO:0000256" key="2">
    <source>
        <dbReference type="SAM" id="MobiDB-lite"/>
    </source>
</evidence>
<evidence type="ECO:0008006" key="5">
    <source>
        <dbReference type="Google" id="ProtNLM"/>
    </source>
</evidence>
<feature type="compositionally biased region" description="Polar residues" evidence="2">
    <location>
        <begin position="40"/>
        <end position="53"/>
    </location>
</feature>
<protein>
    <recommendedName>
        <fullName evidence="5">Hyaluronan-mediated motility receptor C-terminal domain-containing protein</fullName>
    </recommendedName>
</protein>
<evidence type="ECO:0000313" key="4">
    <source>
        <dbReference type="Proteomes" id="UP000218811"/>
    </source>
</evidence>